<sequence>MSAETQNHQQQTGQALPLAYIAVHDKTPSMRVLYASSNIRLALQFEPDEVLGLPAFSFITNQKVGEYKQKFGQPSDESVVISNTMVYDRNRSPVYLRIIHFNCDDIAFNVAMCYPEINDQVGEMRRQAFEEQCRQQSTVYRSRGRFLQACLVLERQRAVDDVAPWGPRVVFASRSFEAIVNLDASDVQGLSFLALVAAEDTVKAARFLERVAGSQTVVVEKLLLVNGGQADNNRPVCVEVVAAGSDDGAILLCRPDRMRGLGQNDDDSGYTSLEDIISSDPETSGLSDAWRF</sequence>
<dbReference type="Pfam" id="PF13426">
    <property type="entry name" value="PAS_9"/>
    <property type="match status" value="1"/>
</dbReference>
<proteinExistence type="predicted"/>
<name>A0A9W8CJH6_9FUNG</name>
<evidence type="ECO:0000313" key="3">
    <source>
        <dbReference type="EMBL" id="KAJ1644858.1"/>
    </source>
</evidence>
<dbReference type="EMBL" id="JANBOH010000138">
    <property type="protein sequence ID" value="KAJ1644858.1"/>
    <property type="molecule type" value="Genomic_DNA"/>
</dbReference>
<comment type="caution">
    <text evidence="3">The sequence shown here is derived from an EMBL/GenBank/DDBJ whole genome shotgun (WGS) entry which is preliminary data.</text>
</comment>
<dbReference type="Gene3D" id="3.30.450.20">
    <property type="entry name" value="PAS domain"/>
    <property type="match status" value="1"/>
</dbReference>
<reference evidence="3" key="1">
    <citation type="submission" date="2022-07" db="EMBL/GenBank/DDBJ databases">
        <title>Phylogenomic reconstructions and comparative analyses of Kickxellomycotina fungi.</title>
        <authorList>
            <person name="Reynolds N.K."/>
            <person name="Stajich J.E."/>
            <person name="Barry K."/>
            <person name="Grigoriev I.V."/>
            <person name="Crous P."/>
            <person name="Smith M.E."/>
        </authorList>
    </citation>
    <scope>NUCLEOTIDE SEQUENCE</scope>
    <source>
        <strain evidence="3">NBRC 105413</strain>
    </source>
</reference>
<protein>
    <recommendedName>
        <fullName evidence="2">PAS domain-containing protein</fullName>
    </recommendedName>
</protein>
<feature type="domain" description="PAS" evidence="2">
    <location>
        <begin position="27"/>
        <end position="101"/>
    </location>
</feature>
<feature type="region of interest" description="Disordered" evidence="1">
    <location>
        <begin position="263"/>
        <end position="292"/>
    </location>
</feature>
<keyword evidence="4" id="KW-1185">Reference proteome</keyword>
<evidence type="ECO:0000313" key="4">
    <source>
        <dbReference type="Proteomes" id="UP001145021"/>
    </source>
</evidence>
<gene>
    <name evidence="3" type="ORF">LPJ64_003517</name>
</gene>
<dbReference type="InterPro" id="IPR035965">
    <property type="entry name" value="PAS-like_dom_sf"/>
</dbReference>
<dbReference type="Proteomes" id="UP001145021">
    <property type="component" value="Unassembled WGS sequence"/>
</dbReference>
<organism evidence="3 4">
    <name type="scientific">Coemansia asiatica</name>
    <dbReference type="NCBI Taxonomy" id="1052880"/>
    <lineage>
        <taxon>Eukaryota</taxon>
        <taxon>Fungi</taxon>
        <taxon>Fungi incertae sedis</taxon>
        <taxon>Zoopagomycota</taxon>
        <taxon>Kickxellomycotina</taxon>
        <taxon>Kickxellomycetes</taxon>
        <taxon>Kickxellales</taxon>
        <taxon>Kickxellaceae</taxon>
        <taxon>Coemansia</taxon>
    </lineage>
</organism>
<dbReference type="InterPro" id="IPR000014">
    <property type="entry name" value="PAS"/>
</dbReference>
<dbReference type="AlphaFoldDB" id="A0A9W8CJH6"/>
<evidence type="ECO:0000259" key="2">
    <source>
        <dbReference type="Pfam" id="PF13426"/>
    </source>
</evidence>
<evidence type="ECO:0000256" key="1">
    <source>
        <dbReference type="SAM" id="MobiDB-lite"/>
    </source>
</evidence>
<accession>A0A9W8CJH6</accession>
<dbReference type="SUPFAM" id="SSF55785">
    <property type="entry name" value="PYP-like sensor domain (PAS domain)"/>
    <property type="match status" value="1"/>
</dbReference>